<name>A0AAX1NBG6_9BACT</name>
<dbReference type="EMBL" id="CP076133">
    <property type="protein sequence ID" value="QWG04532.1"/>
    <property type="molecule type" value="Genomic_DNA"/>
</dbReference>
<keyword evidence="4" id="KW-1185">Reference proteome</keyword>
<keyword evidence="1" id="KW-0472">Membrane</keyword>
<feature type="transmembrane region" description="Helical" evidence="1">
    <location>
        <begin position="121"/>
        <end position="144"/>
    </location>
</feature>
<feature type="domain" description="Rhodanese" evidence="2">
    <location>
        <begin position="264"/>
        <end position="355"/>
    </location>
</feature>
<accession>A0AAX1NBG6</accession>
<dbReference type="InterPro" id="IPR007272">
    <property type="entry name" value="Sulf_transp_TsuA/YedE"/>
</dbReference>
<protein>
    <submittedName>
        <fullName evidence="3">YeeE/YedE family protein</fullName>
    </submittedName>
</protein>
<dbReference type="SUPFAM" id="SSF52821">
    <property type="entry name" value="Rhodanese/Cell cycle control phosphatase"/>
    <property type="match status" value="1"/>
</dbReference>
<organism evidence="3 4">
    <name type="scientific">Flammeovirga yaeyamensis</name>
    <dbReference type="NCBI Taxonomy" id="367791"/>
    <lineage>
        <taxon>Bacteria</taxon>
        <taxon>Pseudomonadati</taxon>
        <taxon>Bacteroidota</taxon>
        <taxon>Cytophagia</taxon>
        <taxon>Cytophagales</taxon>
        <taxon>Flammeovirgaceae</taxon>
        <taxon>Flammeovirga</taxon>
    </lineage>
</organism>
<dbReference type="Pfam" id="PF04143">
    <property type="entry name" value="Sulf_transp"/>
    <property type="match status" value="1"/>
</dbReference>
<feature type="transmembrane region" description="Helical" evidence="1">
    <location>
        <begin position="87"/>
        <end position="109"/>
    </location>
</feature>
<dbReference type="InterPro" id="IPR001763">
    <property type="entry name" value="Rhodanese-like_dom"/>
</dbReference>
<dbReference type="RefSeq" id="WP_169665425.1">
    <property type="nucleotide sequence ID" value="NZ_CP076133.1"/>
</dbReference>
<keyword evidence="1" id="KW-0812">Transmembrane</keyword>
<feature type="transmembrane region" description="Helical" evidence="1">
    <location>
        <begin position="14"/>
        <end position="30"/>
    </location>
</feature>
<dbReference type="InterPro" id="IPR036873">
    <property type="entry name" value="Rhodanese-like_dom_sf"/>
</dbReference>
<sequence length="404" mass="45087">MIAPLVPEIINTDLNLLVALLVGFGFGFALEQAGFSSTKKLAGLFYGYDFTVLRVFFTAGVTAMLGVMVFAKLGWLDLSLIYINPTFLYSAIIGGGIMGLGFIIGGFCPGTSIVGATVGRIDAMVFVLGGGIGIYLFGEFFPLYESIYSSNNLGGLTAYEVLGVTKETFTVLLTLVALMAFVATYFIENKVNDREDKILKSNKLKLAYGSFGVIFSVIALWVNFTPDKSERLVHQSQSDKVLENTDFRYYSHDKLAYKLLQQEKDSTVNVIDLRDKSLFAKQNIPTSFNIALDSIQDRKYEVMFKDPSKITVIYADNMDEAKSAYYIMNKLNYHNVYVLEGSANSFYITIMTPQELPDNPSMQDQFNKRFRDKARIQLPVLALKMKQKPVIRVKKKVKIQGGCS</sequence>
<proteinExistence type="predicted"/>
<evidence type="ECO:0000313" key="3">
    <source>
        <dbReference type="EMBL" id="QWG04532.1"/>
    </source>
</evidence>
<feature type="transmembrane region" description="Helical" evidence="1">
    <location>
        <begin position="169"/>
        <end position="186"/>
    </location>
</feature>
<evidence type="ECO:0000313" key="4">
    <source>
        <dbReference type="Proteomes" id="UP000678679"/>
    </source>
</evidence>
<keyword evidence="1" id="KW-1133">Transmembrane helix</keyword>
<dbReference type="Proteomes" id="UP000678679">
    <property type="component" value="Chromosome 2"/>
</dbReference>
<dbReference type="AlphaFoldDB" id="A0AAX1NBG6"/>
<evidence type="ECO:0000259" key="2">
    <source>
        <dbReference type="PROSITE" id="PS50206"/>
    </source>
</evidence>
<dbReference type="KEGG" id="fya:KMW28_26915"/>
<feature type="transmembrane region" description="Helical" evidence="1">
    <location>
        <begin position="51"/>
        <end position="75"/>
    </location>
</feature>
<evidence type="ECO:0000256" key="1">
    <source>
        <dbReference type="SAM" id="Phobius"/>
    </source>
</evidence>
<dbReference type="Pfam" id="PF00581">
    <property type="entry name" value="Rhodanese"/>
    <property type="match status" value="1"/>
</dbReference>
<dbReference type="CDD" id="cd00158">
    <property type="entry name" value="RHOD"/>
    <property type="match status" value="1"/>
</dbReference>
<dbReference type="PROSITE" id="PS50206">
    <property type="entry name" value="RHODANESE_3"/>
    <property type="match status" value="1"/>
</dbReference>
<reference evidence="3 4" key="1">
    <citation type="submission" date="2021-05" db="EMBL/GenBank/DDBJ databases">
        <title>Comparative genomic studies on the polysaccharide-degrading batcterial strains of the Flammeovirga genus.</title>
        <authorList>
            <person name="Zewei F."/>
            <person name="Zheng Z."/>
            <person name="Yu L."/>
            <person name="Ruyue G."/>
            <person name="Yanhong M."/>
            <person name="Yuanyuan C."/>
            <person name="Jingyan G."/>
            <person name="Wenjun H."/>
        </authorList>
    </citation>
    <scope>NUCLEOTIDE SEQUENCE [LARGE SCALE GENOMIC DNA]</scope>
    <source>
        <strain evidence="3 4">NBRC:100898</strain>
    </source>
</reference>
<feature type="transmembrane region" description="Helical" evidence="1">
    <location>
        <begin position="206"/>
        <end position="224"/>
    </location>
</feature>
<gene>
    <name evidence="3" type="ORF">KMW28_26915</name>
</gene>
<dbReference type="Gene3D" id="3.40.250.10">
    <property type="entry name" value="Rhodanese-like domain"/>
    <property type="match status" value="1"/>
</dbReference>